<evidence type="ECO:0000313" key="2">
    <source>
        <dbReference type="Proteomes" id="UP001221366"/>
    </source>
</evidence>
<name>A0ABT5Y359_9FLAO</name>
<sequence length="140" mass="16271">MSTGYSGTPLGKKLGLKERYNILLHNAPEHYFDLFSDLPPNLNILNIDQSEEKEIDFIHLFFTSLHDLQIHVGKFIRTLKKDGLLWISWPKGQSKIQTDLKRDLIRAHILDLGLVDIKVAAIDEDWSGLKFVYRTKDRRI</sequence>
<dbReference type="EMBL" id="JARFVB010000015">
    <property type="protein sequence ID" value="MDF0717887.1"/>
    <property type="molecule type" value="Genomic_DNA"/>
</dbReference>
<dbReference type="Proteomes" id="UP001221366">
    <property type="component" value="Unassembled WGS sequence"/>
</dbReference>
<keyword evidence="2" id="KW-1185">Reference proteome</keyword>
<accession>A0ABT5Y359</accession>
<protein>
    <submittedName>
        <fullName evidence="1">DUF3052 domain-containing protein</fullName>
    </submittedName>
</protein>
<comment type="caution">
    <text evidence="1">The sequence shown here is derived from an EMBL/GenBank/DDBJ whole genome shotgun (WGS) entry which is preliminary data.</text>
</comment>
<gene>
    <name evidence="1" type="ORF">PY092_17115</name>
</gene>
<proteinExistence type="predicted"/>
<evidence type="ECO:0000313" key="1">
    <source>
        <dbReference type="EMBL" id="MDF0717887.1"/>
    </source>
</evidence>
<organism evidence="1 2">
    <name type="scientific">Flagellimonas yonaguniensis</name>
    <dbReference type="NCBI Taxonomy" id="3031325"/>
    <lineage>
        <taxon>Bacteria</taxon>
        <taxon>Pseudomonadati</taxon>
        <taxon>Bacteroidota</taxon>
        <taxon>Flavobacteriia</taxon>
        <taxon>Flavobacteriales</taxon>
        <taxon>Flavobacteriaceae</taxon>
        <taxon>Flagellimonas</taxon>
    </lineage>
</organism>
<reference evidence="1 2" key="1">
    <citation type="submission" date="2023-03" db="EMBL/GenBank/DDBJ databases">
        <title>Muricauda XX sp. nov. and Muricauda XXX sp. nov., two novel species isolated from Okinawa Trough.</title>
        <authorList>
            <person name="Cao W."/>
            <person name="Deng X."/>
        </authorList>
    </citation>
    <scope>NUCLEOTIDE SEQUENCE [LARGE SCALE GENOMIC DNA]</scope>
    <source>
        <strain evidence="1 2">334s03</strain>
    </source>
</reference>
<dbReference type="RefSeq" id="WP_275617015.1">
    <property type="nucleotide sequence ID" value="NZ_JARFVB010000015.1"/>
</dbReference>